<dbReference type="PROSITE" id="PS50800">
    <property type="entry name" value="SAP"/>
    <property type="match status" value="1"/>
</dbReference>
<dbReference type="AlphaFoldDB" id="A0A1E7EYH7"/>
<dbReference type="Pfam" id="PF00651">
    <property type="entry name" value="BTB"/>
    <property type="match status" value="1"/>
</dbReference>
<dbReference type="SMART" id="SM00225">
    <property type="entry name" value="BTB"/>
    <property type="match status" value="1"/>
</dbReference>
<feature type="domain" description="BTB" evidence="1">
    <location>
        <begin position="76"/>
        <end position="155"/>
    </location>
</feature>
<dbReference type="Gene3D" id="3.30.710.10">
    <property type="entry name" value="Potassium Channel Kv1.1, Chain A"/>
    <property type="match status" value="1"/>
</dbReference>
<dbReference type="KEGG" id="fcy:FRACYDRAFT_263600"/>
<evidence type="ECO:0000313" key="4">
    <source>
        <dbReference type="Proteomes" id="UP000095751"/>
    </source>
</evidence>
<dbReference type="SUPFAM" id="SSF54695">
    <property type="entry name" value="POZ domain"/>
    <property type="match status" value="1"/>
</dbReference>
<evidence type="ECO:0000259" key="1">
    <source>
        <dbReference type="PROSITE" id="PS50097"/>
    </source>
</evidence>
<dbReference type="InParanoid" id="A0A1E7EYH7"/>
<accession>A0A1E7EYH7</accession>
<dbReference type="PANTHER" id="PTHR24413">
    <property type="entry name" value="SPECKLE-TYPE POZ PROTEIN"/>
    <property type="match status" value="1"/>
</dbReference>
<dbReference type="Proteomes" id="UP000095751">
    <property type="component" value="Unassembled WGS sequence"/>
</dbReference>
<gene>
    <name evidence="3" type="ORF">FRACYDRAFT_263600</name>
</gene>
<feature type="domain" description="SAP" evidence="2">
    <location>
        <begin position="285"/>
        <end position="319"/>
    </location>
</feature>
<sequence>MEYHIHNFADREEREYLRRQRFGRKLPTDKLESTNTAKKIEVLGVELQVANRSTWFPRLTHCDNIGTELYRSTETSDVTFIVGTPTSTSNSMEKEFMVHKCILALRARDLYELVITEEESLSSGITPEIILNDVDESSFDVMMEFIYTGKVPSFNTTGSSGDGRYNEYYDTATSILTTANRFGVMELKLYIESILIEKFLIPSTAAGLLLLADSHSCGLLKESSMNAYMVDSEAFMNDMDSNSNKNWKELQESTTLLTELLVYTNSGRKRYSYVVDDGDGTSDDADNFDITSLRERLQMVDLDVDGSREMLLERWKNHLHSSSTTTTDVAGRPLSPRSS</sequence>
<evidence type="ECO:0000313" key="3">
    <source>
        <dbReference type="EMBL" id="OEU11011.1"/>
    </source>
</evidence>
<dbReference type="OrthoDB" id="681301at2759"/>
<evidence type="ECO:0000259" key="2">
    <source>
        <dbReference type="PROSITE" id="PS50800"/>
    </source>
</evidence>
<evidence type="ECO:0008006" key="5">
    <source>
        <dbReference type="Google" id="ProtNLM"/>
    </source>
</evidence>
<dbReference type="InterPro" id="IPR003034">
    <property type="entry name" value="SAP_dom"/>
</dbReference>
<dbReference type="InterPro" id="IPR000210">
    <property type="entry name" value="BTB/POZ_dom"/>
</dbReference>
<organism evidence="3 4">
    <name type="scientific">Fragilariopsis cylindrus CCMP1102</name>
    <dbReference type="NCBI Taxonomy" id="635003"/>
    <lineage>
        <taxon>Eukaryota</taxon>
        <taxon>Sar</taxon>
        <taxon>Stramenopiles</taxon>
        <taxon>Ochrophyta</taxon>
        <taxon>Bacillariophyta</taxon>
        <taxon>Bacillariophyceae</taxon>
        <taxon>Bacillariophycidae</taxon>
        <taxon>Bacillariales</taxon>
        <taxon>Bacillariaceae</taxon>
        <taxon>Fragilariopsis</taxon>
    </lineage>
</organism>
<proteinExistence type="predicted"/>
<reference evidence="3 4" key="1">
    <citation type="submission" date="2016-09" db="EMBL/GenBank/DDBJ databases">
        <title>Extensive genetic diversity and differential bi-allelic expression allows diatom success in the polar Southern Ocean.</title>
        <authorList>
            <consortium name="DOE Joint Genome Institute"/>
            <person name="Mock T."/>
            <person name="Otillar R.P."/>
            <person name="Strauss J."/>
            <person name="Dupont C."/>
            <person name="Frickenhaus S."/>
            <person name="Maumus F."/>
            <person name="Mcmullan M."/>
            <person name="Sanges R."/>
            <person name="Schmutz J."/>
            <person name="Toseland A."/>
            <person name="Valas R."/>
            <person name="Veluchamy A."/>
            <person name="Ward B.J."/>
            <person name="Allen A."/>
            <person name="Barry K."/>
            <person name="Falciatore A."/>
            <person name="Ferrante M."/>
            <person name="Fortunato A.E."/>
            <person name="Gloeckner G."/>
            <person name="Gruber A."/>
            <person name="Hipkin R."/>
            <person name="Janech M."/>
            <person name="Kroth P."/>
            <person name="Leese F."/>
            <person name="Lindquist E."/>
            <person name="Lyon B.R."/>
            <person name="Martin J."/>
            <person name="Mayer C."/>
            <person name="Parker M."/>
            <person name="Quesneville H."/>
            <person name="Raymond J."/>
            <person name="Uhlig C."/>
            <person name="Valentin K.U."/>
            <person name="Worden A.Z."/>
            <person name="Armbrust E.V."/>
            <person name="Bowler C."/>
            <person name="Green B."/>
            <person name="Moulton V."/>
            <person name="Van Oosterhout C."/>
            <person name="Grigoriev I."/>
        </authorList>
    </citation>
    <scope>NUCLEOTIDE SEQUENCE [LARGE SCALE GENOMIC DNA]</scope>
    <source>
        <strain evidence="3 4">CCMP1102</strain>
    </source>
</reference>
<protein>
    <recommendedName>
        <fullName evidence="5">BTB domain-containing protein</fullName>
    </recommendedName>
</protein>
<dbReference type="EMBL" id="KV784369">
    <property type="protein sequence ID" value="OEU11011.1"/>
    <property type="molecule type" value="Genomic_DNA"/>
</dbReference>
<dbReference type="InterPro" id="IPR011333">
    <property type="entry name" value="SKP1/BTB/POZ_sf"/>
</dbReference>
<dbReference type="PROSITE" id="PS50097">
    <property type="entry name" value="BTB"/>
    <property type="match status" value="1"/>
</dbReference>
<keyword evidence="4" id="KW-1185">Reference proteome</keyword>
<name>A0A1E7EYH7_9STRA</name>